<dbReference type="AlphaFoldDB" id="A0A7S2GCN3"/>
<feature type="transmembrane region" description="Helical" evidence="1">
    <location>
        <begin position="148"/>
        <end position="170"/>
    </location>
</feature>
<feature type="transmembrane region" description="Helical" evidence="1">
    <location>
        <begin position="46"/>
        <end position="63"/>
    </location>
</feature>
<reference evidence="2" key="1">
    <citation type="submission" date="2021-01" db="EMBL/GenBank/DDBJ databases">
        <authorList>
            <person name="Corre E."/>
            <person name="Pelletier E."/>
            <person name="Niang G."/>
            <person name="Scheremetjew M."/>
            <person name="Finn R."/>
            <person name="Kale V."/>
            <person name="Holt S."/>
            <person name="Cochrane G."/>
            <person name="Meng A."/>
            <person name="Brown T."/>
            <person name="Cohen L."/>
        </authorList>
    </citation>
    <scope>NUCLEOTIDE SEQUENCE</scope>
    <source>
        <strain evidence="2">CCMP1381</strain>
    </source>
</reference>
<feature type="transmembrane region" description="Helical" evidence="1">
    <location>
        <begin position="106"/>
        <end position="128"/>
    </location>
</feature>
<accession>A0A7S2GCN3</accession>
<protein>
    <submittedName>
        <fullName evidence="2">Uncharacterized protein</fullName>
    </submittedName>
</protein>
<organism evidence="2">
    <name type="scientific">Octactis speculum</name>
    <dbReference type="NCBI Taxonomy" id="3111310"/>
    <lineage>
        <taxon>Eukaryota</taxon>
        <taxon>Sar</taxon>
        <taxon>Stramenopiles</taxon>
        <taxon>Ochrophyta</taxon>
        <taxon>Dictyochophyceae</taxon>
        <taxon>Dictyochales</taxon>
        <taxon>Dictyochaceae</taxon>
        <taxon>Octactis</taxon>
    </lineage>
</organism>
<sequence length="216" mass="23867">MPEPVLLLGSHGKFLGKWKPAETCKVGCCVRTCCCLSSRLSTGEGVWYLALLQVVFGVFSLLFRVRSLINGDTVDYDMSDYICDIALGAWAMWGVKRRDVKPVDKFCFAEFILAAKAAVLLPISFLYFTLVGVTSDTWNTTDTTTGVIAGIGVLMLGLYYVYSAIFKLYYSYIAWSFCYITLKDSLVPTDEENCDMGSSSHQEMCVLSSSENNGAT</sequence>
<gene>
    <name evidence="2" type="ORF">DSPE1174_LOCUS19608</name>
</gene>
<dbReference type="EMBL" id="HBGS01037813">
    <property type="protein sequence ID" value="CAD9445583.1"/>
    <property type="molecule type" value="Transcribed_RNA"/>
</dbReference>
<proteinExistence type="predicted"/>
<name>A0A7S2GCN3_9STRA</name>
<evidence type="ECO:0000256" key="1">
    <source>
        <dbReference type="SAM" id="Phobius"/>
    </source>
</evidence>
<keyword evidence="1" id="KW-1133">Transmembrane helix</keyword>
<keyword evidence="1" id="KW-0472">Membrane</keyword>
<evidence type="ECO:0000313" key="2">
    <source>
        <dbReference type="EMBL" id="CAD9445583.1"/>
    </source>
</evidence>
<keyword evidence="1" id="KW-0812">Transmembrane</keyword>